<protein>
    <submittedName>
        <fullName evidence="4">AIG2-like family protein</fullName>
    </submittedName>
</protein>
<organism evidence="4 5">
    <name type="scientific">Vreelandella arcis</name>
    <dbReference type="NCBI Taxonomy" id="416873"/>
    <lineage>
        <taxon>Bacteria</taxon>
        <taxon>Pseudomonadati</taxon>
        <taxon>Pseudomonadota</taxon>
        <taxon>Gammaproteobacteria</taxon>
        <taxon>Oceanospirillales</taxon>
        <taxon>Halomonadaceae</taxon>
        <taxon>Vreelandella</taxon>
    </lineage>
</organism>
<sequence length="172" mass="19142">MLCFTYGSNMSTHRLAARIPARLVTTAKLSDYRLAFHQHSSDGSGKCDIVPVTDQGAVYGVIWEVASHHKPTLDGFESLGHAYDETWLTVTDLNNHQPLDVQAYVGKVTAPGILPYSWYKQHVLAGAREHQLPPAYIRALEGIKAWDDPDAERHAREMAIHTPELSLNRRGG</sequence>
<keyword evidence="1" id="KW-0456">Lyase</keyword>
<dbReference type="PANTHER" id="PTHR12935">
    <property type="entry name" value="GAMMA-GLUTAMYLCYCLOTRANSFERASE"/>
    <property type="match status" value="1"/>
</dbReference>
<dbReference type="EMBL" id="FNII01000010">
    <property type="protein sequence ID" value="SDN94978.1"/>
    <property type="molecule type" value="Genomic_DNA"/>
</dbReference>
<dbReference type="Gene3D" id="3.10.490.10">
    <property type="entry name" value="Gamma-glutamyl cyclotransferase-like"/>
    <property type="match status" value="1"/>
</dbReference>
<dbReference type="Pfam" id="PF13772">
    <property type="entry name" value="AIG2_2"/>
    <property type="match status" value="1"/>
</dbReference>
<keyword evidence="5" id="KW-1185">Reference proteome</keyword>
<name>A0A1H0FJM7_9GAMM</name>
<dbReference type="GO" id="GO:0003839">
    <property type="term" value="F:gamma-glutamylcyclotransferase activity"/>
    <property type="evidence" value="ECO:0007669"/>
    <property type="project" value="InterPro"/>
</dbReference>
<dbReference type="CDD" id="cd06661">
    <property type="entry name" value="GGCT_like"/>
    <property type="match status" value="1"/>
</dbReference>
<dbReference type="Proteomes" id="UP000199677">
    <property type="component" value="Unassembled WGS sequence"/>
</dbReference>
<proteinExistence type="predicted"/>
<dbReference type="InterPro" id="IPR013024">
    <property type="entry name" value="GGCT-like"/>
</dbReference>
<dbReference type="OrthoDB" id="5401862at2"/>
<reference evidence="5" key="1">
    <citation type="submission" date="2016-10" db="EMBL/GenBank/DDBJ databases">
        <authorList>
            <person name="Varghese N."/>
            <person name="Submissions S."/>
        </authorList>
    </citation>
    <scope>NUCLEOTIDE SEQUENCE [LARGE SCALE GENOMIC DNA]</scope>
    <source>
        <strain evidence="5">CGMCC 1.6494</strain>
    </source>
</reference>
<evidence type="ECO:0000256" key="3">
    <source>
        <dbReference type="PIRSR" id="PIRSR617939-2"/>
    </source>
</evidence>
<dbReference type="RefSeq" id="WP_089707051.1">
    <property type="nucleotide sequence ID" value="NZ_FNII01000010.1"/>
</dbReference>
<gene>
    <name evidence="4" type="ORF">SAMN04487951_11046</name>
</gene>
<feature type="active site" description="Proton acceptor" evidence="2">
    <location>
        <position position="77"/>
    </location>
</feature>
<evidence type="ECO:0000256" key="2">
    <source>
        <dbReference type="PIRSR" id="PIRSR617939-1"/>
    </source>
</evidence>
<dbReference type="STRING" id="416873.SAMN04487951_11046"/>
<evidence type="ECO:0000256" key="1">
    <source>
        <dbReference type="ARBA" id="ARBA00023239"/>
    </source>
</evidence>
<dbReference type="AlphaFoldDB" id="A0A1H0FJM7"/>
<evidence type="ECO:0000313" key="4">
    <source>
        <dbReference type="EMBL" id="SDN94978.1"/>
    </source>
</evidence>
<dbReference type="PANTHER" id="PTHR12935:SF0">
    <property type="entry name" value="GAMMA-GLUTAMYLCYCLOTRANSFERASE"/>
    <property type="match status" value="1"/>
</dbReference>
<accession>A0A1H0FJM7</accession>
<evidence type="ECO:0000313" key="5">
    <source>
        <dbReference type="Proteomes" id="UP000199677"/>
    </source>
</evidence>
<dbReference type="InterPro" id="IPR017939">
    <property type="entry name" value="G-Glutamylcylcotransferase"/>
</dbReference>
<dbReference type="InterPro" id="IPR036568">
    <property type="entry name" value="GGCT-like_sf"/>
</dbReference>
<feature type="binding site" evidence="3">
    <location>
        <position position="119"/>
    </location>
    <ligand>
        <name>substrate</name>
    </ligand>
</feature>
<dbReference type="SUPFAM" id="SSF110857">
    <property type="entry name" value="Gamma-glutamyl cyclotransferase-like"/>
    <property type="match status" value="1"/>
</dbReference>